<dbReference type="GO" id="GO:0030527">
    <property type="term" value="F:structural constituent of chromatin"/>
    <property type="evidence" value="ECO:0007669"/>
    <property type="project" value="InterPro"/>
</dbReference>
<dbReference type="GO" id="GO:0003677">
    <property type="term" value="F:DNA binding"/>
    <property type="evidence" value="ECO:0007669"/>
    <property type="project" value="UniProtKB-KW"/>
</dbReference>
<dbReference type="RefSeq" id="WP_055053235.1">
    <property type="nucleotide sequence ID" value="NZ_CYZA01000006.1"/>
</dbReference>
<dbReference type="EMBL" id="CYZA01000006">
    <property type="protein sequence ID" value="CUN84450.1"/>
    <property type="molecule type" value="Genomic_DNA"/>
</dbReference>
<dbReference type="AlphaFoldDB" id="A0A174A9G9"/>
<name>A0A174A9G9_9FIRM</name>
<keyword evidence="1" id="KW-0238">DNA-binding</keyword>
<dbReference type="Pfam" id="PF00216">
    <property type="entry name" value="Bac_DNA_binding"/>
    <property type="match status" value="1"/>
</dbReference>
<accession>A0A174A9G9</accession>
<evidence type="ECO:0000313" key="2">
    <source>
        <dbReference type="Proteomes" id="UP000095447"/>
    </source>
</evidence>
<evidence type="ECO:0000313" key="1">
    <source>
        <dbReference type="EMBL" id="CUN84450.1"/>
    </source>
</evidence>
<dbReference type="InterPro" id="IPR000119">
    <property type="entry name" value="Hist_DNA-bd"/>
</dbReference>
<proteinExistence type="predicted"/>
<gene>
    <name evidence="1" type="ORF">ERS852395_01491</name>
</gene>
<protein>
    <submittedName>
        <fullName evidence="1">Bacterial DNA-binding protein</fullName>
    </submittedName>
</protein>
<sequence length="114" mass="13432">MKYSKKELIAKVSEKTGYQEENIAEIYEALEETVYDLLLSANEHKDVEIRLFTGFGMFSKLVPSHEKKMPDGEIKTIEPTLKFSARYSARWRKDNIKEYREALKLWERVKGRKG</sequence>
<reference evidence="1 2" key="1">
    <citation type="submission" date="2015-09" db="EMBL/GenBank/DDBJ databases">
        <authorList>
            <consortium name="Pathogen Informatics"/>
        </authorList>
    </citation>
    <scope>NUCLEOTIDE SEQUENCE [LARGE SCALE GENOMIC DNA]</scope>
    <source>
        <strain evidence="1 2">2789STDY5608838</strain>
    </source>
</reference>
<organism evidence="1 2">
    <name type="scientific">Blautia obeum</name>
    <dbReference type="NCBI Taxonomy" id="40520"/>
    <lineage>
        <taxon>Bacteria</taxon>
        <taxon>Bacillati</taxon>
        <taxon>Bacillota</taxon>
        <taxon>Clostridia</taxon>
        <taxon>Lachnospirales</taxon>
        <taxon>Lachnospiraceae</taxon>
        <taxon>Blautia</taxon>
    </lineage>
</organism>
<dbReference type="SUPFAM" id="SSF47729">
    <property type="entry name" value="IHF-like DNA-binding proteins"/>
    <property type="match status" value="1"/>
</dbReference>
<dbReference type="InterPro" id="IPR010992">
    <property type="entry name" value="IHF-like_DNA-bd_dom_sf"/>
</dbReference>
<dbReference type="Gene3D" id="4.10.520.10">
    <property type="entry name" value="IHF-like DNA-binding proteins"/>
    <property type="match status" value="1"/>
</dbReference>
<dbReference type="Proteomes" id="UP000095447">
    <property type="component" value="Unassembled WGS sequence"/>
</dbReference>